<proteinExistence type="predicted"/>
<dbReference type="AlphaFoldDB" id="A0A5M9ZI29"/>
<evidence type="ECO:0000313" key="1">
    <source>
        <dbReference type="EMBL" id="KAA8827210.1"/>
    </source>
</evidence>
<organism evidence="1 2">
    <name type="scientific">Bifidobacterium myosotis</name>
    <dbReference type="NCBI Taxonomy" id="1630166"/>
    <lineage>
        <taxon>Bacteria</taxon>
        <taxon>Bacillati</taxon>
        <taxon>Actinomycetota</taxon>
        <taxon>Actinomycetes</taxon>
        <taxon>Bifidobacteriales</taxon>
        <taxon>Bifidobacteriaceae</taxon>
        <taxon>Bifidobacterium</taxon>
    </lineage>
</organism>
<gene>
    <name evidence="1" type="ORF">EMO91_09160</name>
</gene>
<accession>A0A5M9ZI29</accession>
<name>A0A5M9ZI29_9BIFI</name>
<protein>
    <submittedName>
        <fullName evidence="1">Uncharacterized protein</fullName>
    </submittedName>
</protein>
<dbReference type="EMBL" id="RZUH01000007">
    <property type="protein sequence ID" value="KAA8827210.1"/>
    <property type="molecule type" value="Genomic_DNA"/>
</dbReference>
<sequence length="128" mass="14801">MSVDFLIYRPDIPADCAYELCKDYGYYGGYDYDTAKGYRVNVGYLYDDELETEYPELYPDWFEGKTGAEVADTLPSVLRKARAKELKGFNEYMDFNKDKQRLSGMLNDLSSVVKVCLDHPDWKLALES</sequence>
<evidence type="ECO:0000313" key="2">
    <source>
        <dbReference type="Proteomes" id="UP000410049"/>
    </source>
</evidence>
<comment type="caution">
    <text evidence="1">The sequence shown here is derived from an EMBL/GenBank/DDBJ whole genome shotgun (WGS) entry which is preliminary data.</text>
</comment>
<dbReference type="Proteomes" id="UP000410049">
    <property type="component" value="Unassembled WGS sequence"/>
</dbReference>
<dbReference type="RefSeq" id="WP_150379679.1">
    <property type="nucleotide sequence ID" value="NZ_RZUH01000007.1"/>
</dbReference>
<reference evidence="1 2" key="1">
    <citation type="journal article" date="2019" name="Syst. Appl. Microbiol.">
        <title>Characterization of Bifidobacterium species in feaces of the Egyptian fruit bat: Description of B. vespertilionis sp. nov. and B. rousetti sp. nov.</title>
        <authorList>
            <person name="Modesto M."/>
            <person name="Satti M."/>
            <person name="Watanabe K."/>
            <person name="Puglisi E."/>
            <person name="Morelli L."/>
            <person name="Huang C.-H."/>
            <person name="Liou J.-S."/>
            <person name="Miyashita M."/>
            <person name="Tamura T."/>
            <person name="Saito S."/>
            <person name="Mori K."/>
            <person name="Huang L."/>
            <person name="Sciavilla P."/>
            <person name="Sandri C."/>
            <person name="Spiezio C."/>
            <person name="Vitali F."/>
            <person name="Cavalieri D."/>
            <person name="Perpetuini G."/>
            <person name="Tofalo R."/>
            <person name="Bonetti A."/>
            <person name="Arita M."/>
            <person name="Mattarelli P."/>
        </authorList>
    </citation>
    <scope>NUCLEOTIDE SEQUENCE [LARGE SCALE GENOMIC DNA]</scope>
    <source>
        <strain evidence="1 2">RST17</strain>
    </source>
</reference>